<evidence type="ECO:0000313" key="2">
    <source>
        <dbReference type="EMBL" id="CDX50364.1"/>
    </source>
</evidence>
<organism evidence="2 3">
    <name type="scientific">Mesorhizobium plurifarium</name>
    <dbReference type="NCBI Taxonomy" id="69974"/>
    <lineage>
        <taxon>Bacteria</taxon>
        <taxon>Pseudomonadati</taxon>
        <taxon>Pseudomonadota</taxon>
        <taxon>Alphaproteobacteria</taxon>
        <taxon>Hyphomicrobiales</taxon>
        <taxon>Phyllobacteriaceae</taxon>
        <taxon>Mesorhizobium</taxon>
    </lineage>
</organism>
<proteinExistence type="predicted"/>
<name>A0A090FVM2_MESPL</name>
<feature type="region of interest" description="Disordered" evidence="1">
    <location>
        <begin position="50"/>
        <end position="72"/>
    </location>
</feature>
<accession>A0A090FVM2</accession>
<gene>
    <name evidence="2" type="ORF">MPL3365_120164</name>
</gene>
<dbReference type="EMBL" id="CCNE01000004">
    <property type="protein sequence ID" value="CDX50364.1"/>
    <property type="molecule type" value="Genomic_DNA"/>
</dbReference>
<evidence type="ECO:0000313" key="3">
    <source>
        <dbReference type="Proteomes" id="UP000046122"/>
    </source>
</evidence>
<protein>
    <submittedName>
        <fullName evidence="2">Uncharacterized protein</fullName>
    </submittedName>
</protein>
<reference evidence="2 3" key="1">
    <citation type="submission" date="2014-08" db="EMBL/GenBank/DDBJ databases">
        <authorList>
            <person name="Moulin Lionel"/>
        </authorList>
    </citation>
    <scope>NUCLEOTIDE SEQUENCE [LARGE SCALE GENOMIC DNA]</scope>
</reference>
<sequence>MMRKLQRPSKRHNFANAGAAPHLPAGIFSPWNGEKGAVAGGFANRQRCKKSAKASDGPFSPSLYGEKCPAGR</sequence>
<dbReference type="Proteomes" id="UP000046122">
    <property type="component" value="Unassembled WGS sequence"/>
</dbReference>
<dbReference type="AlphaFoldDB" id="A0A090FVM2"/>
<evidence type="ECO:0000256" key="1">
    <source>
        <dbReference type="SAM" id="MobiDB-lite"/>
    </source>
</evidence>